<feature type="domain" description="PD-(D/E)XK endonuclease-like" evidence="1">
    <location>
        <begin position="597"/>
        <end position="801"/>
    </location>
</feature>
<gene>
    <name evidence="2" type="ORF">IAC69_00890</name>
</gene>
<evidence type="ECO:0000313" key="2">
    <source>
        <dbReference type="EMBL" id="MBO8425019.1"/>
    </source>
</evidence>
<reference evidence="2" key="1">
    <citation type="submission" date="2020-10" db="EMBL/GenBank/DDBJ databases">
        <authorList>
            <person name="Gilroy R."/>
        </authorList>
    </citation>
    <scope>NUCLEOTIDE SEQUENCE</scope>
    <source>
        <strain evidence="2">8207</strain>
    </source>
</reference>
<organism evidence="2 3">
    <name type="scientific">Candidatus Enterousia avistercoris</name>
    <dbReference type="NCBI Taxonomy" id="2840788"/>
    <lineage>
        <taxon>Bacteria</taxon>
        <taxon>Pseudomonadati</taxon>
        <taxon>Pseudomonadota</taxon>
        <taxon>Alphaproteobacteria</taxon>
        <taxon>Candidatus Enterousia</taxon>
    </lineage>
</organism>
<evidence type="ECO:0000259" key="1">
    <source>
        <dbReference type="Pfam" id="PF12705"/>
    </source>
</evidence>
<dbReference type="InterPro" id="IPR027417">
    <property type="entry name" value="P-loop_NTPase"/>
</dbReference>
<evidence type="ECO:0000313" key="3">
    <source>
        <dbReference type="Proteomes" id="UP000823630"/>
    </source>
</evidence>
<protein>
    <submittedName>
        <fullName evidence="2">PD-(D/E)XK nuclease family protein</fullName>
    </submittedName>
</protein>
<proteinExistence type="predicted"/>
<dbReference type="InterPro" id="IPR038726">
    <property type="entry name" value="PDDEXK_AddAB-type"/>
</dbReference>
<dbReference type="EMBL" id="JADINC010000017">
    <property type="protein sequence ID" value="MBO8425019.1"/>
    <property type="molecule type" value="Genomic_DNA"/>
</dbReference>
<comment type="caution">
    <text evidence="2">The sequence shown here is derived from an EMBL/GenBank/DDBJ whole genome shotgun (WGS) entry which is preliminary data.</text>
</comment>
<dbReference type="AlphaFoldDB" id="A0A9D9DC87"/>
<reference evidence="2" key="2">
    <citation type="journal article" date="2021" name="PeerJ">
        <title>Extensive microbial diversity within the chicken gut microbiome revealed by metagenomics and culture.</title>
        <authorList>
            <person name="Gilroy R."/>
            <person name="Ravi A."/>
            <person name="Getino M."/>
            <person name="Pursley I."/>
            <person name="Horton D.L."/>
            <person name="Alikhan N.F."/>
            <person name="Baker D."/>
            <person name="Gharbi K."/>
            <person name="Hall N."/>
            <person name="Watson M."/>
            <person name="Adriaenssens E.M."/>
            <person name="Foster-Nyarko E."/>
            <person name="Jarju S."/>
            <person name="Secka A."/>
            <person name="Antonio M."/>
            <person name="Oren A."/>
            <person name="Chaudhuri R.R."/>
            <person name="La Ragione R."/>
            <person name="Hildebrand F."/>
            <person name="Pallen M.J."/>
        </authorList>
    </citation>
    <scope>NUCLEOTIDE SEQUENCE</scope>
    <source>
        <strain evidence="2">8207</strain>
    </source>
</reference>
<dbReference type="SUPFAM" id="SSF52540">
    <property type="entry name" value="P-loop containing nucleoside triphosphate hydrolases"/>
    <property type="match status" value="1"/>
</dbReference>
<accession>A0A9D9DC87</accession>
<name>A0A9D9DC87_9PROT</name>
<dbReference type="Pfam" id="PF12705">
    <property type="entry name" value="PDDEXK_1"/>
    <property type="match status" value="1"/>
</dbReference>
<sequence>MALNKNIFYATNPARMLDALGRVIDDANVALGDMLIFLPSRRAVRTVEEYLVQRAGHSIILPRLVALGEGDDEDTDSSSTDVISNTMRVVAMAKLLAADASVGNISTALPVAHDLLRVQDYLENEGINAADIDWTQLVDEKYAAHFQHKAQLLQIMTRAMRGFSSGQLTVAQQRNADIRAWIDKINLYKCVIVCGSTASVPATADLMVAIAGAPHGRIILSGHIDGVSDDFDLNTNSYNSEYKFLKRIGCDVSDVLLIDVGSSAIEFMNWAFSNDTGRRDLSGAIGHCHLIECMRESEEANVVAEIAVRSLKDNKSVLVITPDAAGNQRIDMAFAARGIDADFSSARPGTMTNVGRAILNVFDDWIERDNAAMFDLLYARCGHDLMRTIVHMVDGGEIDFRPAFNLDDADSVQVWRAIADLSDCVAATGLVLDLNDARAFLADAISGVAIRRPMNNAAQVCVLGTIESRMQTADVVILTGLNDGMFPARGYENAWLPRDLAEKIGLPSPDRKVSLQALDFMNLSCGADVYWTRSRISGGVQTTQSRFLSRVMARAGAYDTDVANDILAAVRGRDVVAPVALDYSVPTPPADWSDVYVTELEMLIHNPYAFYVRHILRLQVRDDYWVAPDARHFGNLVHAVIEHARDWSPDALVREMDTAALKILGPGSVMFHFWHRRFLEIAPVVANELTVLKNSVPEIGGVVNIAGRNIRARADRVWDGGVLDIKTGLPPTRAQLLDGTMPQLPLEAYILQSGGFPIRTTEKSKTPVMLFLQLKSGDVRPIEYDADTTADMIRAAVDKTTELVNMYSAGEAGYEYHQTRDRKYKVYDDLARCDD</sequence>
<dbReference type="Proteomes" id="UP000823630">
    <property type="component" value="Unassembled WGS sequence"/>
</dbReference>